<evidence type="ECO:0000256" key="1">
    <source>
        <dbReference type="SAM" id="MobiDB-lite"/>
    </source>
</evidence>
<organism evidence="2 3">
    <name type="scientific">Mugilogobius chulae</name>
    <name type="common">yellowstripe goby</name>
    <dbReference type="NCBI Taxonomy" id="88201"/>
    <lineage>
        <taxon>Eukaryota</taxon>
        <taxon>Metazoa</taxon>
        <taxon>Chordata</taxon>
        <taxon>Craniata</taxon>
        <taxon>Vertebrata</taxon>
        <taxon>Euteleostomi</taxon>
        <taxon>Actinopterygii</taxon>
        <taxon>Neopterygii</taxon>
        <taxon>Teleostei</taxon>
        <taxon>Neoteleostei</taxon>
        <taxon>Acanthomorphata</taxon>
        <taxon>Gobiaria</taxon>
        <taxon>Gobiiformes</taxon>
        <taxon>Gobioidei</taxon>
        <taxon>Gobiidae</taxon>
        <taxon>Gobionellinae</taxon>
        <taxon>Mugilogobius</taxon>
    </lineage>
</organism>
<dbReference type="Proteomes" id="UP001460270">
    <property type="component" value="Unassembled WGS sequence"/>
</dbReference>
<feature type="region of interest" description="Disordered" evidence="1">
    <location>
        <begin position="264"/>
        <end position="296"/>
    </location>
</feature>
<dbReference type="EMBL" id="JBBPFD010000379">
    <property type="protein sequence ID" value="KAK7879077.1"/>
    <property type="molecule type" value="Genomic_DNA"/>
</dbReference>
<accession>A0AAW0MPM8</accession>
<protein>
    <submittedName>
        <fullName evidence="2">Uncharacterized protein</fullName>
    </submittedName>
</protein>
<feature type="compositionally biased region" description="Polar residues" evidence="1">
    <location>
        <begin position="264"/>
        <end position="275"/>
    </location>
</feature>
<evidence type="ECO:0000313" key="2">
    <source>
        <dbReference type="EMBL" id="KAK7879077.1"/>
    </source>
</evidence>
<reference evidence="3" key="1">
    <citation type="submission" date="2024-04" db="EMBL/GenBank/DDBJ databases">
        <title>Salinicola lusitanus LLJ914,a marine bacterium isolated from the Okinawa Trough.</title>
        <authorList>
            <person name="Li J."/>
        </authorList>
    </citation>
    <scope>NUCLEOTIDE SEQUENCE [LARGE SCALE GENOMIC DNA]</scope>
</reference>
<comment type="caution">
    <text evidence="2">The sequence shown here is derived from an EMBL/GenBank/DDBJ whole genome shotgun (WGS) entry which is preliminary data.</text>
</comment>
<sequence length="296" mass="32021">MPASAVSKLRPQLAQPSAELASASYVARRQPRASRSKRGSWRLERSRITSAAMLHSRSAAGCAVQAAAGAHVSRRQPERAAWKRSRSAAAAQPVAQPQRSRQPSRRRSRRSSCSGVFSCPQRSRQRMLVSVASTQQASLQTQPLSGQSRAWRSPDCACLQRSRYYALCCKRNAGVACTCHSAHTACCPGVQSRSAVPDDCSLGSAVRSAAVCCQPAALSAASVRSARPSASGSCYVLSFRLAHAVYVCLCRMVRSRKLAVNLRAGQSQPHAQTDMPQQQPQQQPHTEPESQPQRSR</sequence>
<keyword evidence="3" id="KW-1185">Reference proteome</keyword>
<evidence type="ECO:0000313" key="3">
    <source>
        <dbReference type="Proteomes" id="UP001460270"/>
    </source>
</evidence>
<feature type="compositionally biased region" description="Low complexity" evidence="1">
    <location>
        <begin position="87"/>
        <end position="101"/>
    </location>
</feature>
<name>A0AAW0MPM8_9GOBI</name>
<proteinExistence type="predicted"/>
<feature type="region of interest" description="Disordered" evidence="1">
    <location>
        <begin position="1"/>
        <end position="41"/>
    </location>
</feature>
<dbReference type="AlphaFoldDB" id="A0AAW0MPM8"/>
<feature type="compositionally biased region" description="Basic residues" evidence="1">
    <location>
        <begin position="29"/>
        <end position="40"/>
    </location>
</feature>
<feature type="compositionally biased region" description="Low complexity" evidence="1">
    <location>
        <begin position="276"/>
        <end position="296"/>
    </location>
</feature>
<gene>
    <name evidence="2" type="ORF">WMY93_034142</name>
</gene>
<feature type="region of interest" description="Disordered" evidence="1">
    <location>
        <begin position="70"/>
        <end position="119"/>
    </location>
</feature>